<name>A0A6C0J2V7_9ZZZZ</name>
<evidence type="ECO:0000256" key="1">
    <source>
        <dbReference type="SAM" id="Phobius"/>
    </source>
</evidence>
<feature type="transmembrane region" description="Helical" evidence="1">
    <location>
        <begin position="52"/>
        <end position="71"/>
    </location>
</feature>
<accession>A0A6C0J2V7</accession>
<keyword evidence="1" id="KW-0472">Membrane</keyword>
<dbReference type="EMBL" id="MN740319">
    <property type="protein sequence ID" value="QHT99998.1"/>
    <property type="molecule type" value="Genomic_DNA"/>
</dbReference>
<proteinExistence type="predicted"/>
<feature type="transmembrane region" description="Helical" evidence="1">
    <location>
        <begin position="77"/>
        <end position="99"/>
    </location>
</feature>
<organism evidence="2">
    <name type="scientific">viral metagenome</name>
    <dbReference type="NCBI Taxonomy" id="1070528"/>
    <lineage>
        <taxon>unclassified sequences</taxon>
        <taxon>metagenomes</taxon>
        <taxon>organismal metagenomes</taxon>
    </lineage>
</organism>
<protein>
    <recommendedName>
        <fullName evidence="3">VP11</fullName>
    </recommendedName>
</protein>
<reference evidence="2" key="1">
    <citation type="journal article" date="2020" name="Nature">
        <title>Giant virus diversity and host interactions through global metagenomics.</title>
        <authorList>
            <person name="Schulz F."/>
            <person name="Roux S."/>
            <person name="Paez-Espino D."/>
            <person name="Jungbluth S."/>
            <person name="Walsh D.A."/>
            <person name="Denef V.J."/>
            <person name="McMahon K.D."/>
            <person name="Konstantinidis K.T."/>
            <person name="Eloe-Fadrosh E.A."/>
            <person name="Kyrpides N.C."/>
            <person name="Woyke T."/>
        </authorList>
    </citation>
    <scope>NUCLEOTIDE SEQUENCE</scope>
    <source>
        <strain evidence="2">GVMAG-M-3300025778-1</strain>
    </source>
</reference>
<dbReference type="AlphaFoldDB" id="A0A6C0J2V7"/>
<keyword evidence="1" id="KW-1133">Transmembrane helix</keyword>
<evidence type="ECO:0000313" key="2">
    <source>
        <dbReference type="EMBL" id="QHT99998.1"/>
    </source>
</evidence>
<evidence type="ECO:0008006" key="3">
    <source>
        <dbReference type="Google" id="ProtNLM"/>
    </source>
</evidence>
<sequence>MSDQAISASVSWTTTLETYFARTAEKAHGLSMMHKDAEGFVGTQRTSVDIPVIVLSGVTGFVSALSSSPLLSANQGVVSVALGCVSLFVGILNTTGSYYQFAKRTEGHRISAIQWGKLFRFLNVEMSLPRDERMNPQDLLKMTKETYDRLQEISPLLPEQVVEKFKDKLAKYKDMDIGVPDEANGLERVTVYVETPEMSIKSPPISPPATLTLRLPEKATAVSI</sequence>
<keyword evidence="1" id="KW-0812">Transmembrane</keyword>